<organism evidence="4 5">
    <name type="scientific">Sphingomonas oleivorans</name>
    <dbReference type="NCBI Taxonomy" id="1735121"/>
    <lineage>
        <taxon>Bacteria</taxon>
        <taxon>Pseudomonadati</taxon>
        <taxon>Pseudomonadota</taxon>
        <taxon>Alphaproteobacteria</taxon>
        <taxon>Sphingomonadales</taxon>
        <taxon>Sphingomonadaceae</taxon>
        <taxon>Sphingomonas</taxon>
    </lineage>
</organism>
<dbReference type="InterPro" id="IPR051128">
    <property type="entry name" value="EgtD_Methyltrsf_superfamily"/>
</dbReference>
<dbReference type="EMBL" id="NWBU01000004">
    <property type="protein sequence ID" value="PTQ13465.1"/>
    <property type="molecule type" value="Genomic_DNA"/>
</dbReference>
<dbReference type="InterPro" id="IPR029063">
    <property type="entry name" value="SAM-dependent_MTases_sf"/>
</dbReference>
<dbReference type="InterPro" id="IPR019257">
    <property type="entry name" value="MeTrfase_dom"/>
</dbReference>
<evidence type="ECO:0000313" key="4">
    <source>
        <dbReference type="EMBL" id="PTQ13465.1"/>
    </source>
</evidence>
<feature type="domain" description="Histidine-specific methyltransferase SAM-dependent" evidence="3">
    <location>
        <begin position="17"/>
        <end position="316"/>
    </location>
</feature>
<sequence>MLLDLARPPRSADIASFRDDVLAGLAARPRAIPARWLYDRAGSELFEAITELPEYYPTRTETALLAAHGREMGRITGAGRAVIEFGSGSSAKTPHLLSAVAPAAYVPIDISGEFLRDSSAVLAGIFPDLPILPVEADFLRAIPLPWAIARLPKLGFFPGSTIGNMAPRAAVDLLRAMAETLGQGAMLLIGMDRVKSEEILIPAYDDAAGVTARFNLNLLHRINRELGGDIPVDAFRHRAIWNDAEARIEMHLEAMRDIAFAVSGRRFAMAAGETIHSENSHKYDPRSARLLLSAGGWTPLAEWTDAQGLFALILAEARVEPAAP</sequence>
<dbReference type="OrthoDB" id="5289726at2"/>
<dbReference type="RefSeq" id="WP_107966697.1">
    <property type="nucleotide sequence ID" value="NZ_NWBU01000004.1"/>
</dbReference>
<evidence type="ECO:0000256" key="2">
    <source>
        <dbReference type="ARBA" id="ARBA00022679"/>
    </source>
</evidence>
<dbReference type="PIRSF" id="PIRSF018005">
    <property type="entry name" value="UCP018005"/>
    <property type="match status" value="1"/>
</dbReference>
<dbReference type="PANTHER" id="PTHR43397">
    <property type="entry name" value="ERGOTHIONEINE BIOSYNTHESIS PROTEIN 1"/>
    <property type="match status" value="1"/>
</dbReference>
<dbReference type="Gene3D" id="3.40.50.150">
    <property type="entry name" value="Vaccinia Virus protein VP39"/>
    <property type="match status" value="1"/>
</dbReference>
<comment type="caution">
    <text evidence="4">The sequence shown here is derived from an EMBL/GenBank/DDBJ whole genome shotgun (WGS) entry which is preliminary data.</text>
</comment>
<dbReference type="PANTHER" id="PTHR43397:SF1">
    <property type="entry name" value="ERGOTHIONEINE BIOSYNTHESIS PROTEIN 1"/>
    <property type="match status" value="1"/>
</dbReference>
<evidence type="ECO:0000259" key="3">
    <source>
        <dbReference type="Pfam" id="PF10017"/>
    </source>
</evidence>
<protein>
    <submittedName>
        <fullName evidence="4">L-histidine N(Alpha)-methyltransferase</fullName>
    </submittedName>
</protein>
<accession>A0A2T5G2U6</accession>
<dbReference type="GO" id="GO:0008168">
    <property type="term" value="F:methyltransferase activity"/>
    <property type="evidence" value="ECO:0007669"/>
    <property type="project" value="UniProtKB-KW"/>
</dbReference>
<proteinExistence type="predicted"/>
<dbReference type="NCBIfam" id="TIGR03438">
    <property type="entry name" value="egtD_ergothio"/>
    <property type="match status" value="1"/>
</dbReference>
<dbReference type="InterPro" id="IPR035094">
    <property type="entry name" value="EgtD"/>
</dbReference>
<reference evidence="4 5" key="1">
    <citation type="submission" date="2017-09" db="EMBL/GenBank/DDBJ databases">
        <title>Sphingomonas panjinensis sp.nov., isolated from oil-contaminated soil.</title>
        <authorList>
            <person name="Wang L."/>
            <person name="Chen L."/>
        </authorList>
    </citation>
    <scope>NUCLEOTIDE SEQUENCE [LARGE SCALE GENOMIC DNA]</scope>
    <source>
        <strain evidence="4 5">FW-11</strain>
    </source>
</reference>
<dbReference type="GO" id="GO:0032259">
    <property type="term" value="P:methylation"/>
    <property type="evidence" value="ECO:0007669"/>
    <property type="project" value="UniProtKB-KW"/>
</dbReference>
<keyword evidence="5" id="KW-1185">Reference proteome</keyword>
<dbReference type="AlphaFoldDB" id="A0A2T5G2U6"/>
<evidence type="ECO:0000313" key="5">
    <source>
        <dbReference type="Proteomes" id="UP000244162"/>
    </source>
</evidence>
<name>A0A2T5G2U6_9SPHN</name>
<dbReference type="Pfam" id="PF10017">
    <property type="entry name" value="Methyltransf_33"/>
    <property type="match status" value="1"/>
</dbReference>
<keyword evidence="1 4" id="KW-0489">Methyltransferase</keyword>
<dbReference type="InterPro" id="IPR017804">
    <property type="entry name" value="MeTrfase_EgtD-like"/>
</dbReference>
<gene>
    <name evidence="4" type="primary">egtD</name>
    <name evidence="4" type="ORF">CLG96_05095</name>
</gene>
<keyword evidence="2 4" id="KW-0808">Transferase</keyword>
<evidence type="ECO:0000256" key="1">
    <source>
        <dbReference type="ARBA" id="ARBA00022603"/>
    </source>
</evidence>
<dbReference type="Proteomes" id="UP000244162">
    <property type="component" value="Unassembled WGS sequence"/>
</dbReference>